<dbReference type="EMBL" id="JAKROA010000012">
    <property type="protein sequence ID" value="KAL5104549.1"/>
    <property type="molecule type" value="Genomic_DNA"/>
</dbReference>
<dbReference type="EMBL" id="JAKROA010000012">
    <property type="protein sequence ID" value="KAL5104458.1"/>
    <property type="molecule type" value="Genomic_DNA"/>
</dbReference>
<organism evidence="1 3">
    <name type="scientific">Taenia crassiceps</name>
    <dbReference type="NCBI Taxonomy" id="6207"/>
    <lineage>
        <taxon>Eukaryota</taxon>
        <taxon>Metazoa</taxon>
        <taxon>Spiralia</taxon>
        <taxon>Lophotrochozoa</taxon>
        <taxon>Platyhelminthes</taxon>
        <taxon>Cestoda</taxon>
        <taxon>Eucestoda</taxon>
        <taxon>Cyclophyllidea</taxon>
        <taxon>Taeniidae</taxon>
        <taxon>Taenia</taxon>
    </lineage>
</organism>
<comment type="caution">
    <text evidence="1">The sequence shown here is derived from an EMBL/GenBank/DDBJ whole genome shotgun (WGS) entry which is preliminary data.</text>
</comment>
<gene>
    <name evidence="1" type="ORF">TcWFU_004988</name>
    <name evidence="2" type="ORF">TcWFU_009838</name>
</gene>
<evidence type="ECO:0000313" key="1">
    <source>
        <dbReference type="EMBL" id="KAL5104458.1"/>
    </source>
</evidence>
<dbReference type="Proteomes" id="UP001651158">
    <property type="component" value="Unassembled WGS sequence"/>
</dbReference>
<protein>
    <submittedName>
        <fullName evidence="1">Uncharacterized protein</fullName>
    </submittedName>
</protein>
<name>A0ABR4Q4J7_9CEST</name>
<evidence type="ECO:0000313" key="3">
    <source>
        <dbReference type="Proteomes" id="UP001651158"/>
    </source>
</evidence>
<accession>A0ABR4Q4J7</accession>
<proteinExistence type="predicted"/>
<evidence type="ECO:0000313" key="2">
    <source>
        <dbReference type="EMBL" id="KAL5104549.1"/>
    </source>
</evidence>
<keyword evidence="3" id="KW-1185">Reference proteome</keyword>
<reference evidence="1 3" key="1">
    <citation type="journal article" date="2022" name="Front. Cell. Infect. Microbiol.">
        <title>The Genomes of Two Strains of Taenia crassiceps the Animal Model for the Study of Human Cysticercosis.</title>
        <authorList>
            <person name="Bobes R.J."/>
            <person name="Estrada K."/>
            <person name="Rios-Valencia D.G."/>
            <person name="Calderon-Gallegos A."/>
            <person name="de la Torre P."/>
            <person name="Carrero J.C."/>
            <person name="Sanchez-Flores A."/>
            <person name="Laclette J.P."/>
        </authorList>
    </citation>
    <scope>NUCLEOTIDE SEQUENCE [LARGE SCALE GENOMIC DNA]</scope>
    <source>
        <strain evidence="1">WFUcys</strain>
    </source>
</reference>
<reference evidence="1" key="2">
    <citation type="submission" date="2024-12" db="EMBL/GenBank/DDBJ databases">
        <authorList>
            <person name="Estrada K."/>
            <person name="Bobes R.J."/>
            <person name="Sanchez-Flores A."/>
            <person name="Laclette J.P."/>
        </authorList>
    </citation>
    <scope>NUCLEOTIDE SEQUENCE</scope>
    <source>
        <strain evidence="1">WFUcys</strain>
        <tissue evidence="1">Peritoneal cavity of infected mice</tissue>
    </source>
</reference>
<sequence length="98" mass="10401">MTEAACNVSLRPSRALGAQLLPPMAIDTDSGTEGTVWHQTTHFGCLIPTHRDGTNVPSVQSAALSLEITSDMRVHEVELVGGPSRAGGEMSAWLVMSR</sequence>